<reference evidence="1 2" key="1">
    <citation type="journal article" date="2016" name="Nat. Commun.">
        <title>Thousands of microbial genomes shed light on interconnected biogeochemical processes in an aquifer system.</title>
        <authorList>
            <person name="Anantharaman K."/>
            <person name="Brown C.T."/>
            <person name="Hug L.A."/>
            <person name="Sharon I."/>
            <person name="Castelle C.J."/>
            <person name="Probst A.J."/>
            <person name="Thomas B.C."/>
            <person name="Singh A."/>
            <person name="Wilkins M.J."/>
            <person name="Karaoz U."/>
            <person name="Brodie E.L."/>
            <person name="Williams K.H."/>
            <person name="Hubbard S.S."/>
            <person name="Banfield J.F."/>
        </authorList>
    </citation>
    <scope>NUCLEOTIDE SEQUENCE [LARGE SCALE GENOMIC DNA]</scope>
</reference>
<sequence>MTNLILIIFSSLCVWRFPERDMKEIFNGDSYQTTFFDISADDQEKIEELLGTALDADETQFKFFTVFKDGDTVGTVATHLSKGQYGAIEVVVALEQENDPRKFTIKEVRIQRDREKDRVNLRSQKFLGQFVGKNSQDPLLVGDDLKPASENSIKSSTAIALAVKKLTVIFDYLVNKE</sequence>
<gene>
    <name evidence="1" type="ORF">A2Y85_01110</name>
</gene>
<proteinExistence type="predicted"/>
<organism evidence="1 2">
    <name type="scientific">candidate division WOR-3 bacterium RBG_13_43_14</name>
    <dbReference type="NCBI Taxonomy" id="1802590"/>
    <lineage>
        <taxon>Bacteria</taxon>
        <taxon>Bacteria division WOR-3</taxon>
    </lineage>
</organism>
<dbReference type="EMBL" id="MEUM01000007">
    <property type="protein sequence ID" value="OGC43798.1"/>
    <property type="molecule type" value="Genomic_DNA"/>
</dbReference>
<dbReference type="AlphaFoldDB" id="A0A1F4UFR8"/>
<evidence type="ECO:0000313" key="2">
    <source>
        <dbReference type="Proteomes" id="UP000177025"/>
    </source>
</evidence>
<name>A0A1F4UFR8_UNCW3</name>
<evidence type="ECO:0008006" key="3">
    <source>
        <dbReference type="Google" id="ProtNLM"/>
    </source>
</evidence>
<protein>
    <recommendedName>
        <fullName evidence="3">FMN-binding domain-containing protein</fullName>
    </recommendedName>
</protein>
<accession>A0A1F4UFR8</accession>
<comment type="caution">
    <text evidence="1">The sequence shown here is derived from an EMBL/GenBank/DDBJ whole genome shotgun (WGS) entry which is preliminary data.</text>
</comment>
<evidence type="ECO:0000313" key="1">
    <source>
        <dbReference type="EMBL" id="OGC43798.1"/>
    </source>
</evidence>
<dbReference type="Proteomes" id="UP000177025">
    <property type="component" value="Unassembled WGS sequence"/>
</dbReference>